<feature type="domain" description="UBP-type" evidence="6">
    <location>
        <begin position="1"/>
        <end position="73"/>
    </location>
</feature>
<dbReference type="Gene3D" id="3.30.40.10">
    <property type="entry name" value="Zinc/RING finger domain, C3HC4 (zinc finger)"/>
    <property type="match status" value="1"/>
</dbReference>
<dbReference type="EMBL" id="CAXAMM010025798">
    <property type="protein sequence ID" value="CAK9057649.1"/>
    <property type="molecule type" value="Genomic_DNA"/>
</dbReference>
<dbReference type="PROSITE" id="PS50271">
    <property type="entry name" value="ZF_UBP"/>
    <property type="match status" value="1"/>
</dbReference>
<dbReference type="SUPFAM" id="SSF54001">
    <property type="entry name" value="Cysteine proteinases"/>
    <property type="match status" value="1"/>
</dbReference>
<dbReference type="Proteomes" id="UP001642464">
    <property type="component" value="Unassembled WGS sequence"/>
</dbReference>
<dbReference type="Pfam" id="PF02148">
    <property type="entry name" value="zf-UBP"/>
    <property type="match status" value="1"/>
</dbReference>
<reference evidence="7 8" key="1">
    <citation type="submission" date="2024-02" db="EMBL/GenBank/DDBJ databases">
        <authorList>
            <person name="Chen Y."/>
            <person name="Shah S."/>
            <person name="Dougan E. K."/>
            <person name="Thang M."/>
            <person name="Chan C."/>
        </authorList>
    </citation>
    <scope>NUCLEOTIDE SEQUENCE [LARGE SCALE GENOMIC DNA]</scope>
</reference>
<evidence type="ECO:0000259" key="5">
    <source>
        <dbReference type="PROSITE" id="PS50235"/>
    </source>
</evidence>
<evidence type="ECO:0000259" key="6">
    <source>
        <dbReference type="PROSITE" id="PS50271"/>
    </source>
</evidence>
<comment type="caution">
    <text evidence="7">The sequence shown here is derived from an EMBL/GenBank/DDBJ whole genome shotgun (WGS) entry which is preliminary data.</text>
</comment>
<feature type="domain" description="USP" evidence="5">
    <location>
        <begin position="99"/>
        <end position="483"/>
    </location>
</feature>
<dbReference type="PANTHER" id="PTHR21646">
    <property type="entry name" value="UBIQUITIN CARBOXYL-TERMINAL HYDROLASE"/>
    <property type="match status" value="1"/>
</dbReference>
<dbReference type="PROSITE" id="PS50235">
    <property type="entry name" value="USP_3"/>
    <property type="match status" value="1"/>
</dbReference>
<dbReference type="InterPro" id="IPR013083">
    <property type="entry name" value="Znf_RING/FYVE/PHD"/>
</dbReference>
<evidence type="ECO:0000256" key="4">
    <source>
        <dbReference type="PROSITE-ProRule" id="PRU00502"/>
    </source>
</evidence>
<keyword evidence="2 4" id="KW-0863">Zinc-finger</keyword>
<sequence length="485" mass="53268">MEKNNVYSCLVCGKYLKGRGNGTPVETHAVQAGHFVFINLEDARIYCVPDNYEVVDSSLRDIQSNLKPRLTEAEIRELSSGPAERRTDTFNTQYVPGFSPMNDFGKGDYINAVVLMLAHVPPLRDFFLRRTDADWGPSTPSTRVARLFGSLVCKLWNPRRMKAAVGAHELVEAVSARSKKRFRGETQNDAKQFLVWLLHELHVGLGGTARAGSSIVHECFQGEVSVQVEVLERASKSEGAKVLSRQTKVVPALLFSLDLPDSPLFKAAGGSRGEGGADDLRIPQIDLATALAKFDGQTPVDGVQGDNILRKRYRIVRLPPFVILHINRFVKNKYGLEKNATIVNLTLDRLDLGSLGRLSADELSALTLQELKALAAARNLDPALGGEERTALQARLQETQTPAAFRLVANLCHKPLDEGKARSGAASSSKSSSDAALRLGTYVTQLRDRAAGRWFELQNMHVRDTIAQLVACSESYLACFERSPG</sequence>
<accession>A0ABP0N3Z7</accession>
<dbReference type="InterPro" id="IPR028889">
    <property type="entry name" value="USP"/>
</dbReference>
<evidence type="ECO:0000256" key="3">
    <source>
        <dbReference type="ARBA" id="ARBA00022833"/>
    </source>
</evidence>
<protein>
    <submittedName>
        <fullName evidence="7">U4/U6.U5 tri-snRNP-associated protein 2 (Inactive ubiquitin-specific peptidase 39)</fullName>
    </submittedName>
</protein>
<evidence type="ECO:0000313" key="7">
    <source>
        <dbReference type="EMBL" id="CAK9057649.1"/>
    </source>
</evidence>
<dbReference type="InterPro" id="IPR001607">
    <property type="entry name" value="Znf_UBP"/>
</dbReference>
<dbReference type="InterPro" id="IPR001394">
    <property type="entry name" value="Peptidase_C19_UCH"/>
</dbReference>
<name>A0ABP0N3Z7_9DINO</name>
<evidence type="ECO:0000256" key="2">
    <source>
        <dbReference type="ARBA" id="ARBA00022771"/>
    </source>
</evidence>
<keyword evidence="8" id="KW-1185">Reference proteome</keyword>
<proteinExistence type="predicted"/>
<keyword evidence="3" id="KW-0862">Zinc</keyword>
<dbReference type="SUPFAM" id="SSF57850">
    <property type="entry name" value="RING/U-box"/>
    <property type="match status" value="1"/>
</dbReference>
<keyword evidence="1" id="KW-0479">Metal-binding</keyword>
<dbReference type="PANTHER" id="PTHR21646:SF16">
    <property type="entry name" value="U4_U6.U5 TRI-SNRNP-ASSOCIATED PROTEIN 2"/>
    <property type="match status" value="1"/>
</dbReference>
<evidence type="ECO:0000256" key="1">
    <source>
        <dbReference type="ARBA" id="ARBA00022723"/>
    </source>
</evidence>
<dbReference type="Pfam" id="PF00443">
    <property type="entry name" value="UCH"/>
    <property type="match status" value="1"/>
</dbReference>
<organism evidence="7 8">
    <name type="scientific">Durusdinium trenchii</name>
    <dbReference type="NCBI Taxonomy" id="1381693"/>
    <lineage>
        <taxon>Eukaryota</taxon>
        <taxon>Sar</taxon>
        <taxon>Alveolata</taxon>
        <taxon>Dinophyceae</taxon>
        <taxon>Suessiales</taxon>
        <taxon>Symbiodiniaceae</taxon>
        <taxon>Durusdinium</taxon>
    </lineage>
</organism>
<dbReference type="InterPro" id="IPR050185">
    <property type="entry name" value="Ub_carboxyl-term_hydrolase"/>
</dbReference>
<gene>
    <name evidence="7" type="ORF">SCF082_LOCUS30898</name>
</gene>
<evidence type="ECO:0000313" key="8">
    <source>
        <dbReference type="Proteomes" id="UP001642464"/>
    </source>
</evidence>
<dbReference type="Gene3D" id="3.90.70.10">
    <property type="entry name" value="Cysteine proteinases"/>
    <property type="match status" value="1"/>
</dbReference>
<dbReference type="InterPro" id="IPR038765">
    <property type="entry name" value="Papain-like_cys_pep_sf"/>
</dbReference>